<evidence type="ECO:0000313" key="2">
    <source>
        <dbReference type="EMBL" id="SER72657.1"/>
    </source>
</evidence>
<keyword evidence="1" id="KW-0812">Transmembrane</keyword>
<organism evidence="2 3">
    <name type="scientific">Pedococcus cremeus</name>
    <dbReference type="NCBI Taxonomy" id="587636"/>
    <lineage>
        <taxon>Bacteria</taxon>
        <taxon>Bacillati</taxon>
        <taxon>Actinomycetota</taxon>
        <taxon>Actinomycetes</taxon>
        <taxon>Micrococcales</taxon>
        <taxon>Intrasporangiaceae</taxon>
        <taxon>Pedococcus</taxon>
    </lineage>
</organism>
<dbReference type="OrthoDB" id="4207784at2"/>
<feature type="transmembrane region" description="Helical" evidence="1">
    <location>
        <begin position="155"/>
        <end position="179"/>
    </location>
</feature>
<dbReference type="AlphaFoldDB" id="A0A1H9RJ56"/>
<proteinExistence type="predicted"/>
<accession>A0A1H9RJ56</accession>
<evidence type="ECO:0000313" key="3">
    <source>
        <dbReference type="Proteomes" id="UP000199019"/>
    </source>
</evidence>
<reference evidence="3" key="1">
    <citation type="submission" date="2016-10" db="EMBL/GenBank/DDBJ databases">
        <authorList>
            <person name="Varghese N."/>
            <person name="Submissions S."/>
        </authorList>
    </citation>
    <scope>NUCLEOTIDE SEQUENCE [LARGE SCALE GENOMIC DNA]</scope>
    <source>
        <strain evidence="3">CGMCC 1.6963</strain>
    </source>
</reference>
<name>A0A1H9RJ56_9MICO</name>
<dbReference type="EMBL" id="FOHB01000001">
    <property type="protein sequence ID" value="SER72657.1"/>
    <property type="molecule type" value="Genomic_DNA"/>
</dbReference>
<dbReference type="Proteomes" id="UP000199019">
    <property type="component" value="Unassembled WGS sequence"/>
</dbReference>
<keyword evidence="1" id="KW-1133">Transmembrane helix</keyword>
<dbReference type="RefSeq" id="WP_091755819.1">
    <property type="nucleotide sequence ID" value="NZ_FOHB01000001.1"/>
</dbReference>
<keyword evidence="1" id="KW-0472">Membrane</keyword>
<sequence length="180" mass="19638">MSNTEELIAAVREAAEGTPYVVTEKPYGFDLTIDIVDAQWWTLLRKSGVKRLFTYEVRTKDSAKKMTITDVSNTVRWSGGGGVFSVPSLHADKSFQRGRVYQYSFQKEVGVDAKTGRLGTPVSYSFRSGEGRDLIRDAAQRTGWSESMPMEQKGALIFAGAIVAVGAIVGLVFAAIALFG</sequence>
<gene>
    <name evidence="2" type="ORF">SAMN05216199_1002</name>
</gene>
<evidence type="ECO:0000256" key="1">
    <source>
        <dbReference type="SAM" id="Phobius"/>
    </source>
</evidence>
<keyword evidence="3" id="KW-1185">Reference proteome</keyword>
<protein>
    <submittedName>
        <fullName evidence="2">Uncharacterized protein</fullName>
    </submittedName>
</protein>
<dbReference type="STRING" id="587636.SAMN05216199_1002"/>